<evidence type="ECO:0000259" key="13">
    <source>
        <dbReference type="Pfam" id="PF11597"/>
    </source>
</evidence>
<comment type="function">
    <text evidence="10">Component of the SRB8-11 complex. The SRB8-11 complex is a regulatory module of the Mediator complex which is itself involved in regulation of basal and activated RNA polymerase II-dependent transcription. The SRB8-11 complex may be involved in the transcriptional repression of a subset of genes regulated by Mediator. It may inhibit the association of the Mediator complex with RNA polymerase II to form the holoenzyme complex.</text>
</comment>
<reference evidence="15" key="1">
    <citation type="submission" date="2014-04" db="EMBL/GenBank/DDBJ databases">
        <title>Evolutionary Origins and Diversification of the Mycorrhizal Mutualists.</title>
        <authorList>
            <consortium name="DOE Joint Genome Institute"/>
            <consortium name="Mycorrhizal Genomics Consortium"/>
            <person name="Kohler A."/>
            <person name="Kuo A."/>
            <person name="Nagy L.G."/>
            <person name="Floudas D."/>
            <person name="Copeland A."/>
            <person name="Barry K.W."/>
            <person name="Cichocki N."/>
            <person name="Veneault-Fourrey C."/>
            <person name="LaButti K."/>
            <person name="Lindquist E.A."/>
            <person name="Lipzen A."/>
            <person name="Lundell T."/>
            <person name="Morin E."/>
            <person name="Murat C."/>
            <person name="Riley R."/>
            <person name="Ohm R."/>
            <person name="Sun H."/>
            <person name="Tunlid A."/>
            <person name="Henrissat B."/>
            <person name="Grigoriev I.V."/>
            <person name="Hibbett D.S."/>
            <person name="Martin F."/>
        </authorList>
    </citation>
    <scope>NUCLEOTIDE SEQUENCE [LARGE SCALE GENOMIC DNA]</scope>
    <source>
        <strain evidence="15">FD-334 SS-4</strain>
    </source>
</reference>
<keyword evidence="7 10" id="KW-0804">Transcription</keyword>
<evidence type="ECO:0000256" key="4">
    <source>
        <dbReference type="ARBA" id="ARBA00022491"/>
    </source>
</evidence>
<dbReference type="OMA" id="QGEDKGM"/>
<feature type="compositionally biased region" description="Polar residues" evidence="11">
    <location>
        <begin position="541"/>
        <end position="556"/>
    </location>
</feature>
<evidence type="ECO:0000313" key="15">
    <source>
        <dbReference type="Proteomes" id="UP000054270"/>
    </source>
</evidence>
<dbReference type="InterPro" id="IPR021643">
    <property type="entry name" value="Mediator_Med13_N"/>
</dbReference>
<proteinExistence type="inferred from homology"/>
<accession>A0A0D2L4E9</accession>
<feature type="domain" description="Mediator complex subunit Med13 N-terminal" evidence="13">
    <location>
        <begin position="14"/>
        <end position="320"/>
    </location>
</feature>
<dbReference type="InterPro" id="IPR051139">
    <property type="entry name" value="Mediator_complx_sub13"/>
</dbReference>
<feature type="region of interest" description="Disordered" evidence="11">
    <location>
        <begin position="837"/>
        <end position="878"/>
    </location>
</feature>
<dbReference type="Pfam" id="PF11597">
    <property type="entry name" value="Med13_N"/>
    <property type="match status" value="1"/>
</dbReference>
<dbReference type="OrthoDB" id="103819at2759"/>
<dbReference type="Pfam" id="PF06333">
    <property type="entry name" value="Med13_C"/>
    <property type="match status" value="1"/>
</dbReference>
<dbReference type="GO" id="GO:0045944">
    <property type="term" value="P:positive regulation of transcription by RNA polymerase II"/>
    <property type="evidence" value="ECO:0007669"/>
    <property type="project" value="TreeGrafter"/>
</dbReference>
<gene>
    <name evidence="14" type="ORF">HYPSUDRAFT_87898</name>
</gene>
<evidence type="ECO:0000256" key="2">
    <source>
        <dbReference type="ARBA" id="ARBA00009354"/>
    </source>
</evidence>
<keyword evidence="4 10" id="KW-0678">Repressor</keyword>
<keyword evidence="8 10" id="KW-0539">Nucleus</keyword>
<feature type="compositionally biased region" description="Basic and acidic residues" evidence="11">
    <location>
        <begin position="414"/>
        <end position="427"/>
    </location>
</feature>
<feature type="region of interest" description="Disordered" evidence="11">
    <location>
        <begin position="265"/>
        <end position="285"/>
    </location>
</feature>
<protein>
    <recommendedName>
        <fullName evidence="3 10">Mediator of RNA polymerase II transcription subunit 13</fullName>
    </recommendedName>
    <alternativeName>
        <fullName evidence="9 10">Mediator complex subunit 13</fullName>
    </alternativeName>
</protein>
<feature type="compositionally biased region" description="Polar residues" evidence="11">
    <location>
        <begin position="469"/>
        <end position="498"/>
    </location>
</feature>
<comment type="subcellular location">
    <subcellularLocation>
        <location evidence="1 10">Nucleus</location>
    </subcellularLocation>
</comment>
<name>A0A0D2L4E9_HYPSF</name>
<dbReference type="GO" id="GO:0003713">
    <property type="term" value="F:transcription coactivator activity"/>
    <property type="evidence" value="ECO:0007669"/>
    <property type="project" value="TreeGrafter"/>
</dbReference>
<evidence type="ECO:0000256" key="5">
    <source>
        <dbReference type="ARBA" id="ARBA00023015"/>
    </source>
</evidence>
<keyword evidence="5 10" id="KW-0805">Transcription regulation</keyword>
<dbReference type="PANTHER" id="PTHR48249:SF3">
    <property type="entry name" value="MEDIATOR OF RNA POLYMERASE II TRANSCRIPTION SUBUNIT 13"/>
    <property type="match status" value="1"/>
</dbReference>
<feature type="compositionally biased region" description="Acidic residues" evidence="11">
    <location>
        <begin position="938"/>
        <end position="957"/>
    </location>
</feature>
<dbReference type="STRING" id="945553.A0A0D2L4E9"/>
<evidence type="ECO:0000256" key="1">
    <source>
        <dbReference type="ARBA" id="ARBA00004123"/>
    </source>
</evidence>
<keyword evidence="6 10" id="KW-0010">Activator</keyword>
<evidence type="ECO:0000256" key="8">
    <source>
        <dbReference type="ARBA" id="ARBA00023242"/>
    </source>
</evidence>
<dbReference type="EMBL" id="KN817556">
    <property type="protein sequence ID" value="KJA21672.1"/>
    <property type="molecule type" value="Genomic_DNA"/>
</dbReference>
<feature type="domain" description="Mediator complex subunit Med13 C-terminal" evidence="12">
    <location>
        <begin position="1325"/>
        <end position="1684"/>
    </location>
</feature>
<evidence type="ECO:0000313" key="14">
    <source>
        <dbReference type="EMBL" id="KJA21672.1"/>
    </source>
</evidence>
<evidence type="ECO:0000256" key="7">
    <source>
        <dbReference type="ARBA" id="ARBA00023163"/>
    </source>
</evidence>
<keyword evidence="15" id="KW-1185">Reference proteome</keyword>
<evidence type="ECO:0000256" key="9">
    <source>
        <dbReference type="ARBA" id="ARBA00032008"/>
    </source>
</evidence>
<evidence type="ECO:0000256" key="6">
    <source>
        <dbReference type="ARBA" id="ARBA00023159"/>
    </source>
</evidence>
<dbReference type="InterPro" id="IPR009401">
    <property type="entry name" value="Med13_C"/>
</dbReference>
<evidence type="ECO:0000256" key="11">
    <source>
        <dbReference type="SAM" id="MobiDB-lite"/>
    </source>
</evidence>
<evidence type="ECO:0000259" key="12">
    <source>
        <dbReference type="Pfam" id="PF06333"/>
    </source>
</evidence>
<feature type="region of interest" description="Disordered" evidence="11">
    <location>
        <begin position="895"/>
        <end position="970"/>
    </location>
</feature>
<evidence type="ECO:0000256" key="10">
    <source>
        <dbReference type="RuleBase" id="RU364134"/>
    </source>
</evidence>
<feature type="region of interest" description="Disordered" evidence="11">
    <location>
        <begin position="414"/>
        <end position="579"/>
    </location>
</feature>
<feature type="compositionally biased region" description="Low complexity" evidence="11">
    <location>
        <begin position="440"/>
        <end position="463"/>
    </location>
</feature>
<dbReference type="Proteomes" id="UP000054270">
    <property type="component" value="Unassembled WGS sequence"/>
</dbReference>
<dbReference type="PANTHER" id="PTHR48249">
    <property type="entry name" value="MEDIATOR OF RNA POLYMERASE II TRANSCRIPTION SUBUNIT 13"/>
    <property type="match status" value="1"/>
</dbReference>
<evidence type="ECO:0000256" key="3">
    <source>
        <dbReference type="ARBA" id="ARBA00019618"/>
    </source>
</evidence>
<sequence>MSAHRPTQLADTLLAASLDLPALPAVAYVRFFPASSDAVELARKTILARNPSASSLLDLILPSVHTGPEPFLYAFKISTENDVHAHSQLLASLPLESLSVAECSSFTPPPSTSLLPNPDKRSALSYFYDAVRSRVIDDIVTSAACAVKRQVKRFRNGFLMSQIAPSSDWQYKAITRPLVFCQLQIHFSYTPDGIPSQLLIHPMLIPTPFLDIARSLPLPSGTPITLLPYGTPAYYLTSYTGPTTGLIKQFQSSLQGLGAGQWENTPSLSAEYPSPHSDAPQSSTQSPTFIIGWIKVENKQGEDKGIIIIYPTELCLSYTPHSSSRTSLDYIPELPAPLQPSPQVAPALPSLSDISQGNLDTPLIAPRAQRPAILTSPTSESLHSFRALTLSKTSDLRLVASEVGGYVDAVVRERERERERLKRERENGVSTSPRLVRANATTPAAMTTPTPSSLEASSSGGSTQHMGALTSSNIGGQAASLQTNPNSNTLAGPSTLASRSLPPQPPPPITLSVSMQNYYPSPPQGTPHTVAAPTSPAVDDPSSSTHGNALASSISGPHSAFPSGDMPSIPPETMSMPAVNRPMPAIASASAHPAAPSGATYDLYGMDSAGETYLSMDMDMDMDFGMGDLGLSFGMNVGGMGMDMGDMGSMGMSDIDMGALSVAPSGGGGGAASRGAVGLEFEDAFTDDDFSFFDRPPRAPLPSAPVSHFGGSTGAGIGSLMSPPATHFLHDTGMAQNAQHMWTPGAGDGATPLHHHAYEHEHLPGHGATDGMSSVPATPGVHLSPRAVTLVHGLPTPHDGGASRFDPIPFAASHRRADGKYAHGKFALALGVGLPSPPAEDDDARDQVPHAPASPGHARYTYRSAAAPDSSPGSGGWRLRYDAVTDPRIGVVRKLIGVKRKPGQHGTRDPQRTVPWAGSAAHEDWATPPPPSTTADGDVSEAESEEEEDADEDEDGPDTPLRSRPATPPPAYLPLGPALLPMHFAHAALLALSVPLRPPGSAILPPTLPGPGALPSVPTPVSPAATMGAASERGRSLEGAAQAVGEEVVANPVWAATWRAASVGARSGGAVWASDARTAVALLSRVPGVRAGLGLPEVFGLDSSTEDGAVLQPLTAPMISIGKGDAVIQVLPTAIRFWEKLGLDPIGGRKDVSAFVLFEDEGGQTQALVDTWVTNLRSTYQGKHFGTMSLGTSTFCAKDGFVPLKFDATFRKSFASFIASMTSQANIMLFFVLPITVMSLSSAILRQILSVVKKVAANYRTGQLIFQFIPEQHLFSSLEKPAGYESALDQLAFSVYDRVLVVVDRLRTQRANLSFGDDTRRYFAAPSFTLARPLHTRVSYARAAHASLDVLDRHTLLHVGYHLTACGKWIIATCVDQRGEAYETGVWLAQPPEGEEEGGTLEEYTVRRVWEFAMQFAKKTNVEWRVIFARLGVMSERELQAWTEYLTVHVAASHEQPPLHHTLVCVVPDAAWSFIPSKSSTTATLLLDHSRAGSQVRSVSASKQTPVYTDVSAMTYVIFPTHRIPISIPPSQSDLSLSLSLVPEPTSPAFSSPYSPQPYPHPSVPDTLYPPVQRVHTPAASSSANLVPSPAVPPHPITILPPYTALLIRVPHAASTSVVCTTAVHLLRTFHSAAQPHALAPPDDRTLLDEVSRNYYELAVLAAVRMRLDGVGGHRGLPLHLAAVDAMRMALDREWDRLEAVVEI</sequence>
<organism evidence="14 15">
    <name type="scientific">Hypholoma sublateritium (strain FD-334 SS-4)</name>
    <dbReference type="NCBI Taxonomy" id="945553"/>
    <lineage>
        <taxon>Eukaryota</taxon>
        <taxon>Fungi</taxon>
        <taxon>Dikarya</taxon>
        <taxon>Basidiomycota</taxon>
        <taxon>Agaricomycotina</taxon>
        <taxon>Agaricomycetes</taxon>
        <taxon>Agaricomycetidae</taxon>
        <taxon>Agaricales</taxon>
        <taxon>Agaricineae</taxon>
        <taxon>Strophariaceae</taxon>
        <taxon>Hypholoma</taxon>
    </lineage>
</organism>
<comment type="subunit">
    <text evidence="10">Component of the SRB8-11 complex, which itself associates with the Mediator complex.</text>
</comment>
<comment type="similarity">
    <text evidence="2 10">Belongs to the Mediator complex subunit 13 family.</text>
</comment>
<dbReference type="GO" id="GO:0016592">
    <property type="term" value="C:mediator complex"/>
    <property type="evidence" value="ECO:0007669"/>
    <property type="project" value="InterPro"/>
</dbReference>